<dbReference type="AlphaFoldDB" id="A0A9D1PUJ4"/>
<feature type="domain" description="Aminoacyl-transfer RNA synthetases class-II family profile" evidence="9">
    <location>
        <begin position="8"/>
        <end position="350"/>
    </location>
</feature>
<dbReference type="Proteomes" id="UP000823936">
    <property type="component" value="Unassembled WGS sequence"/>
</dbReference>
<feature type="binding site" evidence="8">
    <location>
        <position position="148"/>
    </location>
    <ligand>
        <name>substrate</name>
    </ligand>
</feature>
<evidence type="ECO:0000256" key="2">
    <source>
        <dbReference type="ARBA" id="ARBA00022490"/>
    </source>
</evidence>
<comment type="caution">
    <text evidence="10">The sequence shown here is derived from an EMBL/GenBank/DDBJ whole genome shotgun (WGS) entry which is preliminary data.</text>
</comment>
<dbReference type="InterPro" id="IPR006195">
    <property type="entry name" value="aa-tRNA-synth_II"/>
</dbReference>
<dbReference type="GO" id="GO:1990742">
    <property type="term" value="C:microvesicle"/>
    <property type="evidence" value="ECO:0007669"/>
    <property type="project" value="UniProtKB-ARBA"/>
</dbReference>
<feature type="binding site" evidence="8">
    <location>
        <begin position="264"/>
        <end position="265"/>
    </location>
    <ligand>
        <name>ATP</name>
        <dbReference type="ChEBI" id="CHEBI:30616"/>
    </ligand>
</feature>
<evidence type="ECO:0000256" key="3">
    <source>
        <dbReference type="ARBA" id="ARBA00022598"/>
    </source>
</evidence>
<gene>
    <name evidence="8" type="primary">glyQS</name>
    <name evidence="10" type="ORF">IAB12_06930</name>
</gene>
<dbReference type="InterPro" id="IPR002314">
    <property type="entry name" value="aa-tRNA-synt_IIb"/>
</dbReference>
<dbReference type="GO" id="GO:0005524">
    <property type="term" value="F:ATP binding"/>
    <property type="evidence" value="ECO:0007669"/>
    <property type="project" value="UniProtKB-UniRule"/>
</dbReference>
<dbReference type="InterPro" id="IPR002315">
    <property type="entry name" value="tRNA-synt_gly"/>
</dbReference>
<comment type="subunit">
    <text evidence="8">Homodimer.</text>
</comment>
<feature type="binding site" evidence="8">
    <location>
        <begin position="304"/>
        <end position="308"/>
    </location>
    <ligand>
        <name>substrate</name>
    </ligand>
</feature>
<dbReference type="Gene3D" id="3.30.930.10">
    <property type="entry name" value="Bira Bifunctional Protein, Domain 2"/>
    <property type="match status" value="1"/>
</dbReference>
<dbReference type="GO" id="GO:0070062">
    <property type="term" value="C:extracellular exosome"/>
    <property type="evidence" value="ECO:0007669"/>
    <property type="project" value="UniProtKB-ARBA"/>
</dbReference>
<accession>A0A9D1PUJ4</accession>
<evidence type="ECO:0000256" key="4">
    <source>
        <dbReference type="ARBA" id="ARBA00022741"/>
    </source>
</evidence>
<dbReference type="EMBL" id="DXHU01000023">
    <property type="protein sequence ID" value="HIV99490.1"/>
    <property type="molecule type" value="Genomic_DNA"/>
</dbReference>
<evidence type="ECO:0000256" key="6">
    <source>
        <dbReference type="ARBA" id="ARBA00022917"/>
    </source>
</evidence>
<evidence type="ECO:0000256" key="5">
    <source>
        <dbReference type="ARBA" id="ARBA00022840"/>
    </source>
</evidence>
<dbReference type="SUPFAM" id="SSF55681">
    <property type="entry name" value="Class II aaRS and biotin synthetases"/>
    <property type="match status" value="1"/>
</dbReference>
<dbReference type="FunFam" id="3.40.50.800:FF:000002">
    <property type="entry name" value="Glycine--tRNA ligase"/>
    <property type="match status" value="1"/>
</dbReference>
<dbReference type="GO" id="GO:0004820">
    <property type="term" value="F:glycine-tRNA ligase activity"/>
    <property type="evidence" value="ECO:0007669"/>
    <property type="project" value="UniProtKB-UniRule"/>
</dbReference>
<dbReference type="EC" id="6.1.1.14" evidence="8"/>
<keyword evidence="4 8" id="KW-0547">Nucleotide-binding</keyword>
<dbReference type="InterPro" id="IPR004154">
    <property type="entry name" value="Anticodon-bd"/>
</dbReference>
<keyword evidence="6 8" id="KW-0648">Protein biosynthesis</keyword>
<feature type="binding site" evidence="8">
    <location>
        <begin position="308"/>
        <end position="311"/>
    </location>
    <ligand>
        <name>ATP</name>
        <dbReference type="ChEBI" id="CHEBI:30616"/>
    </ligand>
</feature>
<dbReference type="Pfam" id="PF03129">
    <property type="entry name" value="HGTP_anticodon"/>
    <property type="match status" value="1"/>
</dbReference>
<dbReference type="InterPro" id="IPR027031">
    <property type="entry name" value="Gly-tRNA_synthase/POLG2"/>
</dbReference>
<comment type="function">
    <text evidence="8">Catalyzes the attachment of glycine to tRNA(Gly).</text>
</comment>
<dbReference type="NCBIfam" id="NF003211">
    <property type="entry name" value="PRK04173.1"/>
    <property type="match status" value="1"/>
</dbReference>
<dbReference type="Gene3D" id="3.40.50.800">
    <property type="entry name" value="Anticodon-binding domain"/>
    <property type="match status" value="1"/>
</dbReference>
<dbReference type="InterPro" id="IPR036621">
    <property type="entry name" value="Anticodon-bd_dom_sf"/>
</dbReference>
<dbReference type="Pfam" id="PF00587">
    <property type="entry name" value="tRNA-synt_2b"/>
    <property type="match status" value="1"/>
</dbReference>
<dbReference type="PANTHER" id="PTHR10745">
    <property type="entry name" value="GLYCYL-TRNA SYNTHETASE/DNA POLYMERASE SUBUNIT GAMMA-2"/>
    <property type="match status" value="1"/>
</dbReference>
<dbReference type="CDD" id="cd00774">
    <property type="entry name" value="GlyRS-like_core"/>
    <property type="match status" value="1"/>
</dbReference>
<dbReference type="HAMAP" id="MF_00253_B">
    <property type="entry name" value="Gly_tRNA_synth_B"/>
    <property type="match status" value="1"/>
</dbReference>
<proteinExistence type="inferred from homology"/>
<dbReference type="InterPro" id="IPR033731">
    <property type="entry name" value="GlyRS-like_core"/>
</dbReference>
<keyword evidence="3 8" id="KW-0436">Ligase</keyword>
<keyword evidence="2 8" id="KW-0963">Cytoplasm</keyword>
<feature type="binding site" evidence="8">
    <location>
        <begin position="180"/>
        <end position="182"/>
    </location>
    <ligand>
        <name>ATP</name>
        <dbReference type="ChEBI" id="CHEBI:30616"/>
    </ligand>
</feature>
<dbReference type="PROSITE" id="PS50862">
    <property type="entry name" value="AA_TRNA_LIGASE_II"/>
    <property type="match status" value="1"/>
</dbReference>
<dbReference type="InterPro" id="IPR022961">
    <property type="entry name" value="Gly_tRNA_ligase_bac"/>
</dbReference>
<comment type="similarity">
    <text evidence="1 8">Belongs to the class-II aminoacyl-tRNA synthetase family.</text>
</comment>
<dbReference type="InterPro" id="IPR045864">
    <property type="entry name" value="aa-tRNA-synth_II/BPL/LPL"/>
</dbReference>
<evidence type="ECO:0000256" key="8">
    <source>
        <dbReference type="HAMAP-Rule" id="MF_00253"/>
    </source>
</evidence>
<evidence type="ECO:0000313" key="11">
    <source>
        <dbReference type="Proteomes" id="UP000823936"/>
    </source>
</evidence>
<feature type="binding site" evidence="8">
    <location>
        <begin position="190"/>
        <end position="195"/>
    </location>
    <ligand>
        <name>ATP</name>
        <dbReference type="ChEBI" id="CHEBI:30616"/>
    </ligand>
</feature>
<keyword evidence="5 8" id="KW-0067">ATP-binding</keyword>
<evidence type="ECO:0000313" key="10">
    <source>
        <dbReference type="EMBL" id="HIV99490.1"/>
    </source>
</evidence>
<feature type="binding site" evidence="8">
    <location>
        <position position="100"/>
    </location>
    <ligand>
        <name>substrate</name>
    </ligand>
</feature>
<reference evidence="10" key="2">
    <citation type="submission" date="2021-04" db="EMBL/GenBank/DDBJ databases">
        <authorList>
            <person name="Gilroy R."/>
        </authorList>
    </citation>
    <scope>NUCLEOTIDE SEQUENCE</scope>
    <source>
        <strain evidence="10">Gambia11-129</strain>
    </source>
</reference>
<dbReference type="PRINTS" id="PR01043">
    <property type="entry name" value="TRNASYNTHGLY"/>
</dbReference>
<evidence type="ECO:0000256" key="7">
    <source>
        <dbReference type="ARBA" id="ARBA00023146"/>
    </source>
</evidence>
<dbReference type="NCBIfam" id="TIGR00389">
    <property type="entry name" value="glyS_dimeric"/>
    <property type="match status" value="1"/>
</dbReference>
<dbReference type="GO" id="GO:0015966">
    <property type="term" value="P:diadenosine tetraphosphate biosynthetic process"/>
    <property type="evidence" value="ECO:0007669"/>
    <property type="project" value="UniProtKB-ARBA"/>
</dbReference>
<dbReference type="SUPFAM" id="SSF52954">
    <property type="entry name" value="Class II aaRS ABD-related"/>
    <property type="match status" value="1"/>
</dbReference>
<keyword evidence="7 8" id="KW-0030">Aminoacyl-tRNA synthetase</keyword>
<sequence>MGSKATMDKIVSLCRRRGFIFQSSEIYGGLNGAYDYGPMGVELKNNIRDFWWKEMTQLHDNIVGLDASILMHSKVWEASGHVSNFTDPMVDCKQCKSRFRADQIDLSAPCPVCGSNGTFTEPRNFNLMFQTHIGPSMDSASTIYLRPETAQGIYVDFKNVLQSSRVKIPFGIAQIGKSFRNEITTKSFIFRSCEFEQMEMQFFCKPGTEDEWFPYWREERMKFYHKMGIDPQSLRWHQHGPDELAFYAKDAYDIQFLFPMGWQELEGVHSRTDYDLTQHQNFSKKDMTYLDPETNERYIPYVVETSAGLTRNVLMALSDAYDEEETPEGDVRTVLHFHPQIAPVTVAVLPLVKKDGLAEYAAKLEKNLRADYKTFYDQSGAIGRRYRRMDEIGTPYCVTVDYQTLEDGSVTLRYRDSMEQVRVDASKLSAFIKEANDSYKRV</sequence>
<evidence type="ECO:0000256" key="1">
    <source>
        <dbReference type="ARBA" id="ARBA00008226"/>
    </source>
</evidence>
<organism evidence="10 11">
    <name type="scientific">Candidatus Ornithospirochaeta avicola</name>
    <dbReference type="NCBI Taxonomy" id="2840896"/>
    <lineage>
        <taxon>Bacteria</taxon>
        <taxon>Pseudomonadati</taxon>
        <taxon>Spirochaetota</taxon>
        <taxon>Spirochaetia</taxon>
        <taxon>Spirochaetales</taxon>
        <taxon>Spirochaetaceae</taxon>
        <taxon>Spirochaetaceae incertae sedis</taxon>
        <taxon>Candidatus Ornithospirochaeta</taxon>
    </lineage>
</organism>
<dbReference type="PANTHER" id="PTHR10745:SF8">
    <property type="entry name" value="DNA POLYMERASE SUBUNIT GAMMA-2, MITOCHONDRIAL"/>
    <property type="match status" value="1"/>
</dbReference>
<dbReference type="CDD" id="cd00858">
    <property type="entry name" value="GlyRS_anticodon"/>
    <property type="match status" value="1"/>
</dbReference>
<feature type="binding site" evidence="8">
    <location>
        <begin position="195"/>
        <end position="199"/>
    </location>
    <ligand>
        <name>substrate</name>
    </ligand>
</feature>
<protein>
    <recommendedName>
        <fullName evidence="8">Glycine--tRNA ligase</fullName>
        <ecNumber evidence="8">6.1.1.14</ecNumber>
    </recommendedName>
    <alternativeName>
        <fullName evidence="8">Glycyl-tRNA synthetase</fullName>
        <shortName evidence="8">GlyRS</shortName>
    </alternativeName>
</protein>
<evidence type="ECO:0000259" key="9">
    <source>
        <dbReference type="PROSITE" id="PS50862"/>
    </source>
</evidence>
<name>A0A9D1PUJ4_9SPIO</name>
<dbReference type="GO" id="GO:0005737">
    <property type="term" value="C:cytoplasm"/>
    <property type="evidence" value="ECO:0007669"/>
    <property type="project" value="UniProtKB-SubCell"/>
</dbReference>
<reference evidence="10" key="1">
    <citation type="journal article" date="2021" name="PeerJ">
        <title>Extensive microbial diversity within the chicken gut microbiome revealed by metagenomics and culture.</title>
        <authorList>
            <person name="Gilroy R."/>
            <person name="Ravi A."/>
            <person name="Getino M."/>
            <person name="Pursley I."/>
            <person name="Horton D.L."/>
            <person name="Alikhan N.F."/>
            <person name="Baker D."/>
            <person name="Gharbi K."/>
            <person name="Hall N."/>
            <person name="Watson M."/>
            <person name="Adriaenssens E.M."/>
            <person name="Foster-Nyarko E."/>
            <person name="Jarju S."/>
            <person name="Secka A."/>
            <person name="Antonio M."/>
            <person name="Oren A."/>
            <person name="Chaudhuri R.R."/>
            <person name="La Ragione R."/>
            <person name="Hildebrand F."/>
            <person name="Pallen M.J."/>
        </authorList>
    </citation>
    <scope>NUCLEOTIDE SEQUENCE</scope>
    <source>
        <strain evidence="10">Gambia11-129</strain>
    </source>
</reference>
<dbReference type="GO" id="GO:0004081">
    <property type="term" value="F:bis(5'-nucleosyl)-tetraphosphatase (asymmetrical) activity"/>
    <property type="evidence" value="ECO:0007669"/>
    <property type="project" value="UniProtKB-ARBA"/>
</dbReference>
<comment type="catalytic activity">
    <reaction evidence="8">
        <text>tRNA(Gly) + glycine + ATP = glycyl-tRNA(Gly) + AMP + diphosphate</text>
        <dbReference type="Rhea" id="RHEA:16013"/>
        <dbReference type="Rhea" id="RHEA-COMP:9664"/>
        <dbReference type="Rhea" id="RHEA-COMP:9683"/>
        <dbReference type="ChEBI" id="CHEBI:30616"/>
        <dbReference type="ChEBI" id="CHEBI:33019"/>
        <dbReference type="ChEBI" id="CHEBI:57305"/>
        <dbReference type="ChEBI" id="CHEBI:78442"/>
        <dbReference type="ChEBI" id="CHEBI:78522"/>
        <dbReference type="ChEBI" id="CHEBI:456215"/>
        <dbReference type="EC" id="6.1.1.14"/>
    </reaction>
</comment>
<comment type="subcellular location">
    <subcellularLocation>
        <location evidence="8">Cytoplasm</location>
    </subcellularLocation>
</comment>
<dbReference type="GO" id="GO:0006426">
    <property type="term" value="P:glycyl-tRNA aminoacylation"/>
    <property type="evidence" value="ECO:0007669"/>
    <property type="project" value="UniProtKB-UniRule"/>
</dbReference>